<feature type="transmembrane region" description="Helical" evidence="1">
    <location>
        <begin position="293"/>
        <end position="313"/>
    </location>
</feature>
<dbReference type="OrthoDB" id="1121314at2"/>
<evidence type="ECO:0000256" key="1">
    <source>
        <dbReference type="SAM" id="Phobius"/>
    </source>
</evidence>
<reference evidence="2 3" key="1">
    <citation type="submission" date="2016-02" db="EMBL/GenBank/DDBJ databases">
        <title>Draft genome sequence of Polaribacter atrinae KACC17473.</title>
        <authorList>
            <person name="Shin S.-K."/>
            <person name="Yi H."/>
        </authorList>
    </citation>
    <scope>NUCLEOTIDE SEQUENCE [LARGE SCALE GENOMIC DNA]</scope>
    <source>
        <strain evidence="2 3">KACC 17473</strain>
    </source>
</reference>
<feature type="transmembrane region" description="Helical" evidence="1">
    <location>
        <begin position="166"/>
        <end position="185"/>
    </location>
</feature>
<feature type="transmembrane region" description="Helical" evidence="1">
    <location>
        <begin position="12"/>
        <end position="33"/>
    </location>
</feature>
<protein>
    <recommendedName>
        <fullName evidence="4">Lysylphosphatidylglycerol synthetase</fullName>
    </recommendedName>
</protein>
<feature type="transmembrane region" description="Helical" evidence="1">
    <location>
        <begin position="205"/>
        <end position="223"/>
    </location>
</feature>
<organism evidence="2 3">
    <name type="scientific">Polaribacter atrinae</name>
    <dbReference type="NCBI Taxonomy" id="1333662"/>
    <lineage>
        <taxon>Bacteria</taxon>
        <taxon>Pseudomonadati</taxon>
        <taxon>Bacteroidota</taxon>
        <taxon>Flavobacteriia</taxon>
        <taxon>Flavobacteriales</taxon>
        <taxon>Flavobacteriaceae</taxon>
    </lineage>
</organism>
<keyword evidence="3" id="KW-1185">Reference proteome</keyword>
<keyword evidence="1" id="KW-0812">Transmembrane</keyword>
<keyword evidence="1" id="KW-0472">Membrane</keyword>
<evidence type="ECO:0000313" key="3">
    <source>
        <dbReference type="Proteomes" id="UP000076923"/>
    </source>
</evidence>
<dbReference type="Proteomes" id="UP000076923">
    <property type="component" value="Unassembled WGS sequence"/>
</dbReference>
<feature type="transmembrane region" description="Helical" evidence="1">
    <location>
        <begin position="266"/>
        <end position="287"/>
    </location>
</feature>
<accession>A0A176TBT1</accession>
<dbReference type="AlphaFoldDB" id="A0A176TBT1"/>
<gene>
    <name evidence="2" type="ORF">LPB303_08105</name>
</gene>
<dbReference type="EMBL" id="LVWE01000029">
    <property type="protein sequence ID" value="OAD45347.1"/>
    <property type="molecule type" value="Genomic_DNA"/>
</dbReference>
<name>A0A176TBT1_9FLAO</name>
<evidence type="ECO:0000313" key="2">
    <source>
        <dbReference type="EMBL" id="OAD45347.1"/>
    </source>
</evidence>
<comment type="caution">
    <text evidence="2">The sequence shown here is derived from an EMBL/GenBank/DDBJ whole genome shotgun (WGS) entry which is preliminary data.</text>
</comment>
<keyword evidence="1" id="KW-1133">Transmembrane helix</keyword>
<feature type="transmembrane region" description="Helical" evidence="1">
    <location>
        <begin position="53"/>
        <end position="72"/>
    </location>
</feature>
<feature type="transmembrane region" description="Helical" evidence="1">
    <location>
        <begin position="229"/>
        <end position="254"/>
    </location>
</feature>
<dbReference type="STRING" id="1333662.LPB303_08105"/>
<evidence type="ECO:0008006" key="4">
    <source>
        <dbReference type="Google" id="ProtNLM"/>
    </source>
</evidence>
<sequence>MYNSLSYKSKQFFWLIIKLSIVIGCGYFIYAKLVDNEQLKFTVFYKNLIENDLFSIENIFFITVFTVFNWFLEILKWKYLVGFVKDISFIEASQQSLSSLTTSLVTPNRIGEYGAKAMYFNKKHRTQIVGLNLVGNFYQMFITLFLGCIGFSYFIFNHKIKVDFPLILKGLLIAVIVFSVLFFILKRINFKGFSFEKVRNFIKRIPLPLNIKVAILSMLRFIIFSHQFYFILLIFKVDILYFNAISAISSVYLIASTIPMLSLFDVILKGSVAIWVFSFFNMPSLIILSTTTLMWILNFVLPAIIGCYFVLTFKPNFTK</sequence>
<proteinExistence type="predicted"/>
<feature type="transmembrane region" description="Helical" evidence="1">
    <location>
        <begin position="128"/>
        <end position="154"/>
    </location>
</feature>